<dbReference type="InterPro" id="IPR055414">
    <property type="entry name" value="LRR_R13L4/SHOC2-like"/>
</dbReference>
<dbReference type="SUPFAM" id="SSF52047">
    <property type="entry name" value="RNI-like"/>
    <property type="match status" value="1"/>
</dbReference>
<accession>A0A2N9HMI3</accession>
<evidence type="ECO:0000256" key="3">
    <source>
        <dbReference type="ARBA" id="ARBA00022821"/>
    </source>
</evidence>
<sequence length="1054" mass="119367">MATPSSFPSSSSTARWEGIITFKDDKELERGKTISIELLKAIEQSRFAIVILSSNYASSTWCLDELAKIIDSEKDMGMTVLPIFYDVEPSDVRKQTGTFAEAFIEHEKRFEENIEKVKKWRAALSHVGNLAGWTVMNSYHSEVIQSIVGLISRNLSYEFSEVIEGFVGIESRVVELELCLAIGLNDVRFIGIWAMGGMGKTTLARVVYHMVSKEFEACSFIHVRDVSEKDGLLPLQQKLISKILKETNLNIEDPHDGALEIKRRLRQKKILLVLDDVNQLDQLKMLAGKHDWFGPGSRIIITTRDEHLLKTHQVDEIYEVKGMNEEDALRLFFLNAFKKEYVLDDYLKLSKDFLSHASGLPLALEVLGSFLFGKSIVEWKSALERLKEFPERKVLQVLQISFDRLLDPEKEIFLHIACFFNHEKKDHVIEILDILGLYPDIGLKELINKSLLKILDKDILWMHDLLEEMGRYIVRQECPNEPGKRSRLWLYKDIDNMLKRNTTLDLSGCSKLDELPEKLGILEGLMDLDLGGTAIKELPSSIGHLTSLTYLKMKECKDLLCLPSTICNLKSLQDLDLYGCSKLDELPENLGILEGLVDLDLGGTAIKELPSSIGHLTSLTYLKIKECKDLLCLPSTICNLKSLQDLDLSGCSKLENLPENIGNVKGLKTLKLSGTTIKNVPSSIVLLENLEELHFKKPAYSFDPNSTSHGLVGLTLPSLSGLTSLKVLDLRDCNIWEIPNDIGCLSSLNKLDLSGNNFDSLPESISELPHLKWLNLEGCKRLRALPDIPSTTSHVNVNYCTSITLKKLPGERDPCRDTFTRFTLHCLNCFKLMENIQGQRCTIPDRAYMMIMPGSEIPKWFSNERFSYESRGCTVNIQMPSYYRYRYDGWSIAICVLFGKFHQYPGECHLQCSLKVNGGRVIDLDSVPFNQKYGKVESPHVWLIYLSHNYSVPILTQAFRSELSNNGLNQLQIEVSNLSNPQQSLEVEKIRVCLTHEQDIEDGTVQQQQHHHDPDDSAAEGTRNKRSHDEDDGAGPSGEGYSNEEPQPKRIQRL</sequence>
<dbReference type="Pfam" id="PF01582">
    <property type="entry name" value="TIR"/>
    <property type="match status" value="1"/>
</dbReference>
<dbReference type="SUPFAM" id="SSF52540">
    <property type="entry name" value="P-loop containing nucleoside triphosphate hydrolases"/>
    <property type="match status" value="1"/>
</dbReference>
<dbReference type="Gene3D" id="3.40.50.300">
    <property type="entry name" value="P-loop containing nucleotide triphosphate hydrolases"/>
    <property type="match status" value="1"/>
</dbReference>
<keyword evidence="1" id="KW-0433">Leucine-rich repeat</keyword>
<evidence type="ECO:0000313" key="6">
    <source>
        <dbReference type="EMBL" id="SPD15367.1"/>
    </source>
</evidence>
<dbReference type="SMART" id="SM00255">
    <property type="entry name" value="TIR"/>
    <property type="match status" value="1"/>
</dbReference>
<dbReference type="PANTHER" id="PTHR11017">
    <property type="entry name" value="LEUCINE-RICH REPEAT-CONTAINING PROTEIN"/>
    <property type="match status" value="1"/>
</dbReference>
<dbReference type="PANTHER" id="PTHR11017:SF573">
    <property type="entry name" value="ADP-RIBOSYL CYCLASE_CYCLIC ADP-RIBOSE HYDROLASE"/>
    <property type="match status" value="1"/>
</dbReference>
<proteinExistence type="predicted"/>
<dbReference type="Gene3D" id="3.40.50.10140">
    <property type="entry name" value="Toll/interleukin-1 receptor homology (TIR) domain"/>
    <property type="match status" value="1"/>
</dbReference>
<dbReference type="InterPro" id="IPR058192">
    <property type="entry name" value="WHD_ROQ1-like"/>
</dbReference>
<dbReference type="Gene3D" id="3.80.10.10">
    <property type="entry name" value="Ribonuclease Inhibitor"/>
    <property type="match status" value="2"/>
</dbReference>
<dbReference type="SUPFAM" id="SSF46785">
    <property type="entry name" value="Winged helix' DNA-binding domain"/>
    <property type="match status" value="1"/>
</dbReference>
<dbReference type="GO" id="GO:0006952">
    <property type="term" value="P:defense response"/>
    <property type="evidence" value="ECO:0007669"/>
    <property type="project" value="UniProtKB-KW"/>
</dbReference>
<keyword evidence="2" id="KW-0677">Repeat</keyword>
<dbReference type="PROSITE" id="PS50104">
    <property type="entry name" value="TIR"/>
    <property type="match status" value="1"/>
</dbReference>
<dbReference type="Gene3D" id="1.10.8.430">
    <property type="entry name" value="Helical domain of apoptotic protease-activating factors"/>
    <property type="match status" value="1"/>
</dbReference>
<evidence type="ECO:0000259" key="5">
    <source>
        <dbReference type="PROSITE" id="PS50104"/>
    </source>
</evidence>
<dbReference type="PRINTS" id="PR00364">
    <property type="entry name" value="DISEASERSIST"/>
</dbReference>
<gene>
    <name evidence="6" type="ORF">FSB_LOCUS43249</name>
</gene>
<evidence type="ECO:0000256" key="2">
    <source>
        <dbReference type="ARBA" id="ARBA00022737"/>
    </source>
</evidence>
<dbReference type="SUPFAM" id="SSF52200">
    <property type="entry name" value="Toll/Interleukin receptor TIR domain"/>
    <property type="match status" value="1"/>
</dbReference>
<dbReference type="GO" id="GO:0043531">
    <property type="term" value="F:ADP binding"/>
    <property type="evidence" value="ECO:0007669"/>
    <property type="project" value="InterPro"/>
</dbReference>
<dbReference type="InterPro" id="IPR036390">
    <property type="entry name" value="WH_DNA-bd_sf"/>
</dbReference>
<dbReference type="GO" id="GO:0007165">
    <property type="term" value="P:signal transduction"/>
    <property type="evidence" value="ECO:0007669"/>
    <property type="project" value="InterPro"/>
</dbReference>
<dbReference type="InterPro" id="IPR003591">
    <property type="entry name" value="Leu-rich_rpt_typical-subtyp"/>
</dbReference>
<dbReference type="SMART" id="SM00369">
    <property type="entry name" value="LRR_TYP"/>
    <property type="match status" value="5"/>
</dbReference>
<evidence type="ECO:0000256" key="1">
    <source>
        <dbReference type="ARBA" id="ARBA00022614"/>
    </source>
</evidence>
<dbReference type="InterPro" id="IPR000157">
    <property type="entry name" value="TIR_dom"/>
</dbReference>
<dbReference type="Pfam" id="PF00931">
    <property type="entry name" value="NB-ARC"/>
    <property type="match status" value="1"/>
</dbReference>
<feature type="region of interest" description="Disordered" evidence="4">
    <location>
        <begin position="1004"/>
        <end position="1054"/>
    </location>
</feature>
<dbReference type="InterPro" id="IPR001611">
    <property type="entry name" value="Leu-rich_rpt"/>
</dbReference>
<dbReference type="EMBL" id="OIVN01004087">
    <property type="protein sequence ID" value="SPD15367.1"/>
    <property type="molecule type" value="Genomic_DNA"/>
</dbReference>
<dbReference type="InterPro" id="IPR032675">
    <property type="entry name" value="LRR_dom_sf"/>
</dbReference>
<organism evidence="6">
    <name type="scientific">Fagus sylvatica</name>
    <name type="common">Beechnut</name>
    <dbReference type="NCBI Taxonomy" id="28930"/>
    <lineage>
        <taxon>Eukaryota</taxon>
        <taxon>Viridiplantae</taxon>
        <taxon>Streptophyta</taxon>
        <taxon>Embryophyta</taxon>
        <taxon>Tracheophyta</taxon>
        <taxon>Spermatophyta</taxon>
        <taxon>Magnoliopsida</taxon>
        <taxon>eudicotyledons</taxon>
        <taxon>Gunneridae</taxon>
        <taxon>Pentapetalae</taxon>
        <taxon>rosids</taxon>
        <taxon>fabids</taxon>
        <taxon>Fagales</taxon>
        <taxon>Fagaceae</taxon>
        <taxon>Fagus</taxon>
    </lineage>
</organism>
<dbReference type="InterPro" id="IPR035897">
    <property type="entry name" value="Toll_tir_struct_dom_sf"/>
</dbReference>
<reference evidence="6" key="1">
    <citation type="submission" date="2018-02" db="EMBL/GenBank/DDBJ databases">
        <authorList>
            <person name="Cohen D.B."/>
            <person name="Kent A.D."/>
        </authorList>
    </citation>
    <scope>NUCLEOTIDE SEQUENCE</scope>
</reference>
<dbReference type="AlphaFoldDB" id="A0A2N9HMI3"/>
<dbReference type="PROSITE" id="PS51450">
    <property type="entry name" value="LRR"/>
    <property type="match status" value="2"/>
</dbReference>
<dbReference type="InterPro" id="IPR042197">
    <property type="entry name" value="Apaf_helical"/>
</dbReference>
<feature type="domain" description="TIR" evidence="5">
    <location>
        <begin position="1"/>
        <end position="159"/>
    </location>
</feature>
<protein>
    <recommendedName>
        <fullName evidence="5">TIR domain-containing protein</fullName>
    </recommendedName>
</protein>
<dbReference type="InterPro" id="IPR027417">
    <property type="entry name" value="P-loop_NTPase"/>
</dbReference>
<dbReference type="Pfam" id="PF23598">
    <property type="entry name" value="LRR_14"/>
    <property type="match status" value="3"/>
</dbReference>
<dbReference type="Pfam" id="PF23282">
    <property type="entry name" value="WHD_ROQ1"/>
    <property type="match status" value="1"/>
</dbReference>
<dbReference type="InterPro" id="IPR044974">
    <property type="entry name" value="Disease_R_plants"/>
</dbReference>
<dbReference type="GO" id="GO:0051707">
    <property type="term" value="P:response to other organism"/>
    <property type="evidence" value="ECO:0007669"/>
    <property type="project" value="UniProtKB-ARBA"/>
</dbReference>
<evidence type="ECO:0000256" key="4">
    <source>
        <dbReference type="SAM" id="MobiDB-lite"/>
    </source>
</evidence>
<keyword evidence="3" id="KW-0611">Plant defense</keyword>
<name>A0A2N9HMI3_FAGSY</name>
<dbReference type="InterPro" id="IPR002182">
    <property type="entry name" value="NB-ARC"/>
</dbReference>